<feature type="coiled-coil region" evidence="6">
    <location>
        <begin position="3059"/>
        <end position="3086"/>
    </location>
</feature>
<organism evidence="9 10">
    <name type="scientific">Willisornis vidua</name>
    <name type="common">Xingu scale-backed antbird</name>
    <dbReference type="NCBI Taxonomy" id="1566151"/>
    <lineage>
        <taxon>Eukaryota</taxon>
        <taxon>Metazoa</taxon>
        <taxon>Chordata</taxon>
        <taxon>Craniata</taxon>
        <taxon>Vertebrata</taxon>
        <taxon>Euteleostomi</taxon>
        <taxon>Archelosauria</taxon>
        <taxon>Archosauria</taxon>
        <taxon>Dinosauria</taxon>
        <taxon>Saurischia</taxon>
        <taxon>Theropoda</taxon>
        <taxon>Coelurosauria</taxon>
        <taxon>Aves</taxon>
        <taxon>Neognathae</taxon>
        <taxon>Neoaves</taxon>
        <taxon>Telluraves</taxon>
        <taxon>Australaves</taxon>
        <taxon>Passeriformes</taxon>
        <taxon>Thamnophilidae</taxon>
        <taxon>Willisornis</taxon>
    </lineage>
</organism>
<keyword evidence="6" id="KW-0175">Coiled coil</keyword>
<feature type="coiled-coil region" evidence="6">
    <location>
        <begin position="2617"/>
        <end position="2644"/>
    </location>
</feature>
<dbReference type="SUPFAM" id="SSF46966">
    <property type="entry name" value="Spectrin repeat"/>
    <property type="match status" value="27"/>
</dbReference>
<reference evidence="9" key="1">
    <citation type="submission" date="2019-10" db="EMBL/GenBank/DDBJ databases">
        <authorList>
            <person name="Soares A.E.R."/>
            <person name="Aleixo A."/>
            <person name="Schneider P."/>
            <person name="Miyaki C.Y."/>
            <person name="Schneider M.P."/>
            <person name="Mello C."/>
            <person name="Vasconcelos A.T.R."/>
        </authorList>
    </citation>
    <scope>NUCLEOTIDE SEQUENCE</scope>
    <source>
        <tissue evidence="9">Muscle</tissue>
    </source>
</reference>
<evidence type="ECO:0000259" key="8">
    <source>
        <dbReference type="Pfam" id="PF25803"/>
    </source>
</evidence>
<proteinExistence type="predicted"/>
<dbReference type="Gene3D" id="1.20.58.60">
    <property type="match status" value="20"/>
</dbReference>
<feature type="coiled-coil region" evidence="6">
    <location>
        <begin position="4080"/>
        <end position="4110"/>
    </location>
</feature>
<dbReference type="EMBL" id="WHWB01034461">
    <property type="protein sequence ID" value="KAJ7409658.1"/>
    <property type="molecule type" value="Genomic_DNA"/>
</dbReference>
<evidence type="ECO:0000256" key="4">
    <source>
        <dbReference type="ARBA" id="ARBA00023136"/>
    </source>
</evidence>
<feature type="coiled-coil region" evidence="6">
    <location>
        <begin position="1751"/>
        <end position="1795"/>
    </location>
</feature>
<feature type="coiled-coil region" evidence="6">
    <location>
        <begin position="246"/>
        <end position="273"/>
    </location>
</feature>
<dbReference type="InterPro" id="IPR018159">
    <property type="entry name" value="Spectrin/alpha-actinin"/>
</dbReference>
<keyword evidence="3" id="KW-0677">Repeat</keyword>
<keyword evidence="2" id="KW-0597">Phosphoprotein</keyword>
<evidence type="ECO:0000256" key="6">
    <source>
        <dbReference type="SAM" id="Coils"/>
    </source>
</evidence>
<evidence type="ECO:0000256" key="1">
    <source>
        <dbReference type="ARBA" id="ARBA00004126"/>
    </source>
</evidence>
<feature type="coiled-coil region" evidence="6">
    <location>
        <begin position="2399"/>
        <end position="2451"/>
    </location>
</feature>
<protein>
    <recommendedName>
        <fullName evidence="8">Nesprin-1/3 spectrin repeats region domain-containing protein</fullName>
    </recommendedName>
</protein>
<feature type="region of interest" description="Disordered" evidence="7">
    <location>
        <begin position="2860"/>
        <end position="2887"/>
    </location>
</feature>
<dbReference type="InterPro" id="IPR057932">
    <property type="entry name" value="Spectrin_SYNE1_3"/>
</dbReference>
<dbReference type="PANTHER" id="PTHR14514">
    <property type="entry name" value="PKA ANCHORING PROTEIN"/>
    <property type="match status" value="1"/>
</dbReference>
<gene>
    <name evidence="9" type="ORF">WISP_113473</name>
</gene>
<feature type="coiled-coil region" evidence="6">
    <location>
        <begin position="435"/>
        <end position="462"/>
    </location>
</feature>
<keyword evidence="4" id="KW-0472">Membrane</keyword>
<comment type="subcellular location">
    <subcellularLocation>
        <location evidence="1">Nucleus membrane</location>
    </subcellularLocation>
</comment>
<dbReference type="Pfam" id="PF00435">
    <property type="entry name" value="Spectrin"/>
    <property type="match status" value="8"/>
</dbReference>
<evidence type="ECO:0000256" key="2">
    <source>
        <dbReference type="ARBA" id="ARBA00022553"/>
    </source>
</evidence>
<keyword evidence="10" id="KW-1185">Reference proteome</keyword>
<dbReference type="Proteomes" id="UP001145742">
    <property type="component" value="Unassembled WGS sequence"/>
</dbReference>
<comment type="caution">
    <text evidence="9">The sequence shown here is derived from an EMBL/GenBank/DDBJ whole genome shotgun (WGS) entry which is preliminary data.</text>
</comment>
<feature type="coiled-coil region" evidence="6">
    <location>
        <begin position="3974"/>
        <end position="4001"/>
    </location>
</feature>
<feature type="domain" description="Nesprin-1/3 spectrin repeats region" evidence="8">
    <location>
        <begin position="36"/>
        <end position="135"/>
    </location>
</feature>
<name>A0ABQ9CV00_9PASS</name>
<feature type="coiled-coil region" evidence="6">
    <location>
        <begin position="2056"/>
        <end position="2090"/>
    </location>
</feature>
<accession>A0ABQ9CV00</accession>
<evidence type="ECO:0000256" key="3">
    <source>
        <dbReference type="ARBA" id="ARBA00022737"/>
    </source>
</evidence>
<feature type="coiled-coil region" evidence="6">
    <location>
        <begin position="3177"/>
        <end position="3211"/>
    </location>
</feature>
<dbReference type="PANTHER" id="PTHR14514:SF3">
    <property type="entry name" value="NESPRIN-1"/>
    <property type="match status" value="1"/>
</dbReference>
<sequence>MQALQADWRQWEESARRSQGGLRDMLSQMALSEREFAAQAGRLEEAVQRLGGQLAAWSRGLAPADSRHTDAEVVESWRKEKETLDALVKSEHLTDEIKTQLNDLCRFSRDLSTHSSKVSGLIKEYNSLCLQASKGCQSKEQILQQRFRTAFRDFQQWLVSAKVTISKCFDVPENISEASASLQKIQEFLSESENGQQKLNLVASKGELLCSVLPEEKAKVIQDKSATAKEDWKNFVTTLHQKKSALESVLEEISCHEHQLNRLKEKAQQLWEEQAVSKSFMRRVSQLSSQYLTLSNLTKEKVSRMDRIVAEHQQFSHSVKDLQDWVADAVHMLDSYCHPTADKSVLDSRMLKLESLLAVKQEKEVQMKIILTRGESVLQNTSLEGVPVIEGELQKLKDSWASLLSACIQCKSQLEGALSKWTSYQEDVHQFSKWMDKVEASMNASERQYAELREKTAALSKAKLLSEEVLSHSSLLETIEVKGSGMAEHYIAQLELQDLQERYKFLKERSREAVTKAEGLLTLHQEYQKNLKVFEVWLEKEQEKLDCLSHLDGDAQEQEATLRNLQELQVHCAEGQALLNAAVHAREEVIPWGIPQIEDRALESLRQDWQVYQHRLSEARSQLNATVSRLRLMEKKFQKVNDWLTKLEEKVAIRTGRQSGRATKEMQLQQMKKWHEDITVYKDDVEEVGVLAQQILEESLTTSRMGSQATQLTSRYQTLLLHVLEQIKFLEEEIHCMEESELSFSAYTNWYGATNKNFRNVITKFDVVDKTAMEKKVQKLELLLSDMDIGHSLLKSAREKGERAIKYMEENEVGQLRKEIGSHVEQLEELAGSIRKEHMTSEKCLQLAKEFSDKYKAQTQWVTEYQAILHAPVEPKSELYEKKAQLSKYKSIQQTVLSHEPSVKSVVEKGEALFDLVNDVTLKNNIQDLQSSYQELCSKTKAYVQTLEVRVKEHEDYNSDLQEGEKWLLHMSSRLVSPDLVESNNLEIITQQLANHKAIMEEIEGFEDRLNNLKSKGDYLIDQCSEHLQAKFKQNIQSHLQGTRDSYSAICSTAQRVYQTLEHELQKHVNHQDTLQQCQTWLSTVQSELKPTTWTPFSLADAVKQIEQQIMHSQYLSQGWEEIKQLKAELWIYFQDADQQLQNLKRRRAELELNIAHNMVLQVKEFSQKLQSKQSALTSVTEKMNKLTQGQESPEHKEIEELSNQWLDLCLQAHSLVMQRDEDLQRTRDYHDCMNAVEVFLEKLTKEWDNLARSDAESTNVHLEALQKLAMALQERRFALEDLKDQKQKMIEHLNLDDKELVKEQFSHFEQRWTQLEDLVKRKIQVSVSTLDELNVVHSKFQELMEWAEEQQPSISEALKQSPPPDLAQSLLMDHLSICSELEAKQLVLKMLVKDADRVMTNLGLNERQELQKTVSDAQNHVACLSDLVGQRRKHLNKTLSEKTQFLMAVFQATNQIHQHEKKVMFPEHICLLPEDVNKQIRTCKNTQVNLKAYQNEVTGLWAQGRDLMKEATNQEKSEVLGKLQELQNVYDTVLQKCNQRLLELEKSIVSRKYFKEDLDKACHWLKQADIVTFPEVNVMNSDTELYSQLAKYQQILEQSPEYENLLLALQRDGQEVLPSLNEVDHSYLDEKLNSLPQQFNIVTSLAKEKLYKVQEAIYARKEYASLIELTSKALTELEDQFINMDKAPAAILAKEAVSLQQAYKDLSGEVVSLGAAVDELNQKKEAFRSTGQPWQPDEMLKLATLYHKLKRQIEQKINMLEDTIEGCQEHEKMCMQFEAQLEAVKKEQIKVNEETLPIEEKLKIYHSLVGSLQDSGSLLKQITEHLEALSPQLDSSAYETTNHQVQAWQEKLKSLHAAIVDTVMECENRLVQSIDFKTEICRSLDWLRWVKSELNGTLNLDLKLQNIQEEIRKVQIHQEEVQSSLRIMNALSNKEKERYMKAKELIPADLENTLAELTELDGEVQEAIHMRQATLNKVYSLCQRYYQVVQIANDWLEDAQEFLHLARNGLDVENSEENLRNHIEFFSTESQFNNHLRELQGLVSEIEPFIQATAREQLVQNVATLEEKAKETKQEAKTQQEQLQRCASEWQEYQTARQKVIEVMNEAEKKLSEFSVAKAASSYEAEEKLLTHKTLVSVVNSFQESITVLEKKASQLEKVSNDASKASISRSMTTVWQRWARLRNVAQEQEKVLEDAVQEWKVFNDKIQKATIAIDQLQGRLPESSVEKASKTELLELLDYHSSFLLEVDHQLSSLGLLKQHAVSMLQDVEIKPPSQEELPVMQEIKAMQDRCHNMQQKVKKGVKMAKQELKEREEVEAEINTVKSWIQETKEYLLSPDVEVDTQLQELQSLLGEVTTHRQAVEKMAEQQQNKYLGLYTILPSELSLHLAEVGLALVTVQDQIQTKERETQQIKTLNKEFDQKIQGIANELNAILSKLKKKTNDIAEAKLEQKILGEALDSCNIKLLELDASVQDFAEQNMPLAKQLANRIGKLTALHQQTIRQAEYRAAKLSQAASHLEEYNEMLEFILKWIEKANILVHGSITWNSSSQLRDQFKAYQNMLDESGEIHSDLEAMSERIDYLTSVYCTEGMSQQVLELGRRTEELQQVIKVQLPNLQDAAKDMKKFEVEVRALQAALEQAQATLTSPELGHLSLKEQLSHRQHLLSEMESLKPKVQAVQDCQSALRIPEEVVTGLPMCHSALRLQEEASHLQHTAIQQCNIMQASATPSHKLLREAVVQYEQYEQEMKHLQQMIESAHREIQGKPIATSNIQELQVQISRNEELAQKIKGYQEQIASLNSKCKMLTMKAKHATMLLTVTEVEGLSEGMEELDSDLLPAHPTHPSVVMMTAGRCHTLLSPVTEESGEEGTNSEISSPPACRSPSPVANTDASVNQDIAYYQALSAEQLQTEAAKIQPSTSATQEFYEPGLESAASAKLDDLQRSWETLKNVISEKQRTLYEALERQQKYQDTLQSISTKMETTEIKLNESLEPAKSPESQMAEHQALMDEILMLQEEITELQTSLAQELVSEPLDAEAADQMALQSTLTVLAERMATIRMKASGKRQLLEEKLNEQLEEQRQEQALQRYRCEADELDHWLLNTRATLDTALVTAEEPMDMEAQLVDCQNMLVEIEQKVVALSELSVHNENLLMEGKAHTKDEAEQLAVKLRTLKGSLLELQRVLHDKQINIRELEQELEEQKNLLRSVACRGGEILTQQGATEVLCISEKPDALSEELVLEGEKPSFEEQMKRKWETLNQEFSTKQRLLQKALEKEQLVYSRPNRLIPGIPLYKEERQDEDKSSVSPVLVELNQAFEDVSSEAGKVEETLHLEQKLHDGVTAASLWLDDVEEQVFVATPLLPEEETETYLCKQESLAKEIKDITEEVDKNKNLFAQIFPGNSGNRVIIEDTLDCLLRRLASLESVVNQKCHQMRGRIQQIVTFKNDLKLMFTSVADNKYLVLQKLAEAADRSETEQMQVILQAEEGLKELDVGINELKKRIEKLQVDQPCIQELSKIQDKYDELMMIIGSRRSDLNQNMALKSQYERALQDLADLVETGQEKMAGDQKMIVSSKGEVRLLLDKHKTWMHLDEDYQELTRQLEAVEGNIPTLGLVEETEDRLTDRITLFQHLRSNLTEYQPKLYQVLDDGKRLLFSVSCSDLESQLNQLGEHWLSNTSKVTKELHRLETILKHWTRYQSESNELTQWLQSAKERLEFWSQQSLTVPQELETVRDHLNSFLEFSKEVDAKSSQKSSVLSTGNQLLRLKKVDTAALRAGLSHIETQWTELLTQIPAVQEKLHQLQMDKIPSRHAITEVMSWISLMENVIQQDEENIKNVVGQKVIQDYIQKYKGFKIDLNCKQLTVDFVNQSVLQISSQDVESKRSDKTDFAEQLGAMNRRWQILQGLITEKPMSPQFYYPMRYRIKSLAKAKIQLLESLQESWTEYENNVQCLKTWFETHEKKLKQQQKMGDQASVQNALKDCQELEESIRTKEKELENIELSGLSLVQNKKEEVSSAVMNTLQEIKHSWANLDHMVSQLKILLQSVLEQWSIYKVAYEDLNSYLTEARYSLSRFYLLTGSLEAVKVQVDNLQSLQDELEKQENSLQKFGSVTNELLKECHPPVTETLTNTLKEVNMRWNNLLQETAERLRASRALLQLWQRYKDCYQQCSSTVHQREDQTNELLKTATSKDITDDEVTTWIQDCNDVLMDLKTAQESLVVLQELGEELKSQVEASAAAAIQSDYLSLNQNLSTLEQSLRKQQAVLQAGVLDYQTFAKNLEVLESWIREAEEILKEQDPSHSSDLSTIQNRMEQLKNQMLKFSSMAPDLDRLNELGYRLPLNDKEIKRMQNLNRHWSLISSQTTERFRDEFNMKLTLLSNQWQGVIRRAQQRRGIIDSQIHQWQRYREMAEKLRKWLVEMSCQPVTELGNVPIPLQQARALLDEVQLKEKVLLRQQGSYILTVEAGKQLLLSADSEAEAVLQTELTEIQECWKIASTRLEQQKKQLALLLKDWEKSEKGIGDSLEKLRSFKKKLSQPLPDHHDELHTEQIRCKVSLRRQQVTERLNEWAVFSEKNKELCEWLTQMESKVSQNGDILIEDMIEKLKKDYQEEIAVAQKNKIQLQQMGERLAKASHESKASEIEYKLGKINDRWQHLLDLIAARVKKLKETLVAVQQLDKNMSSLRSWLAHIESELSKPIVYETCDSEEIQRKLNEQQELQRDIEKHSTGVASVLNLCEVLLHDCDACATEAECDSIQQATRNLDRRWRNICAMSMERRLKIEETWRLWQKFLDDYSRFEDWLKVSERTAAFPSSSGVLYTVAKEELKKFEVIYNG</sequence>
<dbReference type="SMART" id="SM00150">
    <property type="entry name" value="SPEC"/>
    <property type="match status" value="26"/>
</dbReference>
<dbReference type="InterPro" id="IPR002017">
    <property type="entry name" value="Spectrin_repeat"/>
</dbReference>
<keyword evidence="5" id="KW-0539">Nucleus</keyword>
<evidence type="ECO:0000256" key="7">
    <source>
        <dbReference type="SAM" id="MobiDB-lite"/>
    </source>
</evidence>
<feature type="coiled-coil region" evidence="6">
    <location>
        <begin position="4596"/>
        <end position="4623"/>
    </location>
</feature>
<feature type="coiled-coil region" evidence="6">
    <location>
        <begin position="3480"/>
        <end position="3507"/>
    </location>
</feature>
<feature type="coiled-coil region" evidence="6">
    <location>
        <begin position="2734"/>
        <end position="2809"/>
    </location>
</feature>
<feature type="coiled-coil region" evidence="6">
    <location>
        <begin position="489"/>
        <end position="516"/>
    </location>
</feature>
<feature type="coiled-coil region" evidence="6">
    <location>
        <begin position="1477"/>
        <end position="1530"/>
    </location>
</feature>
<dbReference type="Pfam" id="PF25803">
    <property type="entry name" value="Spectrin_SYNE1_2"/>
    <property type="match status" value="1"/>
</dbReference>
<evidence type="ECO:0000256" key="5">
    <source>
        <dbReference type="ARBA" id="ARBA00023242"/>
    </source>
</evidence>
<dbReference type="CDD" id="cd00176">
    <property type="entry name" value="SPEC"/>
    <property type="match status" value="5"/>
</dbReference>
<evidence type="ECO:0000313" key="10">
    <source>
        <dbReference type="Proteomes" id="UP001145742"/>
    </source>
</evidence>
<evidence type="ECO:0000313" key="9">
    <source>
        <dbReference type="EMBL" id="KAJ7409658.1"/>
    </source>
</evidence>